<dbReference type="PANTHER" id="PTHR30349:SF64">
    <property type="entry name" value="PROPHAGE INTEGRASE INTD-RELATED"/>
    <property type="match status" value="1"/>
</dbReference>
<keyword evidence="3" id="KW-0238">DNA-binding</keyword>
<dbReference type="Gene3D" id="1.10.150.130">
    <property type="match status" value="1"/>
</dbReference>
<dbReference type="GO" id="GO:0006310">
    <property type="term" value="P:DNA recombination"/>
    <property type="evidence" value="ECO:0007669"/>
    <property type="project" value="UniProtKB-KW"/>
</dbReference>
<dbReference type="SUPFAM" id="SSF56349">
    <property type="entry name" value="DNA breaking-rejoining enzymes"/>
    <property type="match status" value="1"/>
</dbReference>
<dbReference type="InterPro" id="IPR004107">
    <property type="entry name" value="Integrase_SAM-like_N"/>
</dbReference>
<comment type="similarity">
    <text evidence="1">Belongs to the 'phage' integrase family.</text>
</comment>
<keyword evidence="7" id="KW-1185">Reference proteome</keyword>
<evidence type="ECO:0000256" key="4">
    <source>
        <dbReference type="ARBA" id="ARBA00023172"/>
    </source>
</evidence>
<evidence type="ECO:0000259" key="5">
    <source>
        <dbReference type="PROSITE" id="PS51898"/>
    </source>
</evidence>
<evidence type="ECO:0000256" key="2">
    <source>
        <dbReference type="ARBA" id="ARBA00022908"/>
    </source>
</evidence>
<dbReference type="InterPro" id="IPR028259">
    <property type="entry name" value="AP2-like_int_N"/>
</dbReference>
<dbReference type="GO" id="GO:0003677">
    <property type="term" value="F:DNA binding"/>
    <property type="evidence" value="ECO:0007669"/>
    <property type="project" value="UniProtKB-KW"/>
</dbReference>
<dbReference type="Pfam" id="PF00589">
    <property type="entry name" value="Phage_integrase"/>
    <property type="match status" value="1"/>
</dbReference>
<dbReference type="InterPro" id="IPR002104">
    <property type="entry name" value="Integrase_catalytic"/>
</dbReference>
<keyword evidence="4" id="KW-0233">DNA recombination</keyword>
<proteinExistence type="inferred from homology"/>
<dbReference type="InterPro" id="IPR011010">
    <property type="entry name" value="DNA_brk_join_enz"/>
</dbReference>
<name>A0A917TSA5_9BACI</name>
<dbReference type="RefSeq" id="WP_117155535.1">
    <property type="nucleotide sequence ID" value="NZ_BMLG01000011.1"/>
</dbReference>
<evidence type="ECO:0000256" key="1">
    <source>
        <dbReference type="ARBA" id="ARBA00008857"/>
    </source>
</evidence>
<dbReference type="CDD" id="cd01189">
    <property type="entry name" value="INT_ICEBs1_C_like"/>
    <property type="match status" value="1"/>
</dbReference>
<dbReference type="Gene3D" id="1.10.443.10">
    <property type="entry name" value="Intergrase catalytic core"/>
    <property type="match status" value="1"/>
</dbReference>
<dbReference type="InterPro" id="IPR010998">
    <property type="entry name" value="Integrase_recombinase_N"/>
</dbReference>
<dbReference type="PROSITE" id="PS51898">
    <property type="entry name" value="TYR_RECOMBINASE"/>
    <property type="match status" value="1"/>
</dbReference>
<dbReference type="InterPro" id="IPR050090">
    <property type="entry name" value="Tyrosine_recombinase_XerCD"/>
</dbReference>
<keyword evidence="2" id="KW-0229">DNA integration</keyword>
<protein>
    <submittedName>
        <fullName evidence="6">Site-specific integrase</fullName>
    </submittedName>
</protein>
<comment type="caution">
    <text evidence="6">The sequence shown here is derived from an EMBL/GenBank/DDBJ whole genome shotgun (WGS) entry which is preliminary data.</text>
</comment>
<organism evidence="6 7">
    <name type="scientific">Paraliobacillus quinghaiensis</name>
    <dbReference type="NCBI Taxonomy" id="470815"/>
    <lineage>
        <taxon>Bacteria</taxon>
        <taxon>Bacillati</taxon>
        <taxon>Bacillota</taxon>
        <taxon>Bacilli</taxon>
        <taxon>Bacillales</taxon>
        <taxon>Bacillaceae</taxon>
        <taxon>Paraliobacillus</taxon>
    </lineage>
</organism>
<reference evidence="6" key="1">
    <citation type="journal article" date="2014" name="Int. J. Syst. Evol. Microbiol.">
        <title>Complete genome sequence of Corynebacterium casei LMG S-19264T (=DSM 44701T), isolated from a smear-ripened cheese.</title>
        <authorList>
            <consortium name="US DOE Joint Genome Institute (JGI-PGF)"/>
            <person name="Walter F."/>
            <person name="Albersmeier A."/>
            <person name="Kalinowski J."/>
            <person name="Ruckert C."/>
        </authorList>
    </citation>
    <scope>NUCLEOTIDE SEQUENCE</scope>
    <source>
        <strain evidence="6">CGMCC 1.6333</strain>
    </source>
</reference>
<dbReference type="EMBL" id="BMLG01000011">
    <property type="protein sequence ID" value="GGM34680.1"/>
    <property type="molecule type" value="Genomic_DNA"/>
</dbReference>
<dbReference type="PANTHER" id="PTHR30349">
    <property type="entry name" value="PHAGE INTEGRASE-RELATED"/>
    <property type="match status" value="1"/>
</dbReference>
<gene>
    <name evidence="6" type="ORF">GCM10011351_20860</name>
</gene>
<dbReference type="Pfam" id="PF14657">
    <property type="entry name" value="Arm-DNA-bind_4"/>
    <property type="match status" value="1"/>
</dbReference>
<evidence type="ECO:0000256" key="3">
    <source>
        <dbReference type="ARBA" id="ARBA00023125"/>
    </source>
</evidence>
<feature type="domain" description="Tyr recombinase" evidence="5">
    <location>
        <begin position="174"/>
        <end position="380"/>
    </location>
</feature>
<sequence>MSQIKKYTKKNGSTAYFVRAYLGYDPKTGKQRQTTKRGFKTKKEAKSYLISLQAEVDKFGAPEIKKRTFKEVYEEWFEQHSKKIKPSSAKALQSKFNRILPQFGHLDIKSITPQYCQKVINEWADELKSFKDYKIQSNLVLKYAQKMDYIITNPFEKVTLPVQKDHFFVEVNGRKENFYSKKELKDFLSLIKDEPLNYTFFHLAAYSGARKGEILALNWSDISFDKKLMYISKTLYFEKNTMHLLTPKYTSSNRVISLDPDTILVLQFWKQEQFKRYQQINQPILEDQEQPIFTNYHQFHRKMGRIRLAYFNDQLIRIIKNNAQLRRISIHGFRHTHASLLISSGASPKDVQERLGHKDIQTTFNVYVHLLKEAKAETANKFYSFMNDDDH</sequence>
<dbReference type="Pfam" id="PF14659">
    <property type="entry name" value="Phage_int_SAM_3"/>
    <property type="match status" value="1"/>
</dbReference>
<evidence type="ECO:0000313" key="7">
    <source>
        <dbReference type="Proteomes" id="UP000618460"/>
    </source>
</evidence>
<reference evidence="6" key="2">
    <citation type="submission" date="2020-09" db="EMBL/GenBank/DDBJ databases">
        <authorList>
            <person name="Sun Q."/>
            <person name="Zhou Y."/>
        </authorList>
    </citation>
    <scope>NUCLEOTIDE SEQUENCE</scope>
    <source>
        <strain evidence="6">CGMCC 1.6333</strain>
    </source>
</reference>
<dbReference type="Proteomes" id="UP000618460">
    <property type="component" value="Unassembled WGS sequence"/>
</dbReference>
<dbReference type="AlphaFoldDB" id="A0A917TSA5"/>
<accession>A0A917TSA5</accession>
<dbReference type="GO" id="GO:0015074">
    <property type="term" value="P:DNA integration"/>
    <property type="evidence" value="ECO:0007669"/>
    <property type="project" value="UniProtKB-KW"/>
</dbReference>
<dbReference type="InterPro" id="IPR013762">
    <property type="entry name" value="Integrase-like_cat_sf"/>
</dbReference>
<dbReference type="OrthoDB" id="9803188at2"/>
<evidence type="ECO:0000313" key="6">
    <source>
        <dbReference type="EMBL" id="GGM34680.1"/>
    </source>
</evidence>